<feature type="domain" description="Calx-beta" evidence="5">
    <location>
        <begin position="4042"/>
        <end position="4147"/>
    </location>
</feature>
<dbReference type="InterPro" id="IPR013320">
    <property type="entry name" value="ConA-like_dom_sf"/>
</dbReference>
<feature type="non-terminal residue" evidence="6">
    <location>
        <position position="4214"/>
    </location>
</feature>
<gene>
    <name evidence="6" type="ORF">ACFOET_05610</name>
</gene>
<dbReference type="PANTHER" id="PTHR11878:SF65">
    <property type="entry name" value="NA_CA-EXCHANGE PROTEIN, ISOFORM G"/>
    <property type="match status" value="1"/>
</dbReference>
<dbReference type="InterPro" id="IPR051171">
    <property type="entry name" value="CaCA"/>
</dbReference>
<dbReference type="RefSeq" id="WP_379020431.1">
    <property type="nucleotide sequence ID" value="NZ_JBHRTA010000015.1"/>
</dbReference>
<evidence type="ECO:0000313" key="6">
    <source>
        <dbReference type="EMBL" id="MFC3197081.1"/>
    </source>
</evidence>
<dbReference type="Gene3D" id="2.60.40.2030">
    <property type="match status" value="4"/>
</dbReference>
<dbReference type="Pfam" id="PF13229">
    <property type="entry name" value="Beta_helix"/>
    <property type="match status" value="1"/>
</dbReference>
<feature type="domain" description="Calx-beta" evidence="5">
    <location>
        <begin position="3804"/>
        <end position="3906"/>
    </location>
</feature>
<dbReference type="InterPro" id="IPR038081">
    <property type="entry name" value="CalX-like_sf"/>
</dbReference>
<comment type="caution">
    <text evidence="6">The sequence shown here is derived from an EMBL/GenBank/DDBJ whole genome shotgun (WGS) entry which is preliminary data.</text>
</comment>
<dbReference type="SUPFAM" id="SSF51126">
    <property type="entry name" value="Pectin lyase-like"/>
    <property type="match status" value="2"/>
</dbReference>
<evidence type="ECO:0000256" key="3">
    <source>
        <dbReference type="ARBA" id="ARBA00022837"/>
    </source>
</evidence>
<name>A0ABV7JJX6_9SPHI</name>
<keyword evidence="4" id="KW-0813">Transport</keyword>
<protein>
    <submittedName>
        <fullName evidence="6">Calx-beta domain-containing protein</fullName>
    </submittedName>
</protein>
<evidence type="ECO:0000256" key="4">
    <source>
        <dbReference type="ARBA" id="ARBA00023065"/>
    </source>
</evidence>
<dbReference type="SMART" id="SM00237">
    <property type="entry name" value="Calx_beta"/>
    <property type="match status" value="3"/>
</dbReference>
<dbReference type="PANTHER" id="PTHR11878">
    <property type="entry name" value="SODIUM/CALCIUM EXCHANGER"/>
    <property type="match status" value="1"/>
</dbReference>
<keyword evidence="4" id="KW-0406">Ion transport</keyword>
<sequence length="4214" mass="445002">MIAAFCCLIGQLAYGADFPVTNTNNAGLGSLRQAILDVNAAGEGPHTIVFNVHGQITLTSSLPTITAKKLTIDGQNRIRLYSTGTNSVINPFVINADSVTIRNFTIQNNGDINVDIFPNRTGITIDNIRSFSTVGNFLNAFMRVQGASTDLTVRNIYSTDVEPAGPSPYIGRAFYFTGGMQTNLVMENIQLSTAGNVRGAEGIVFRDASVNGFTLSNSNISGFQNGIVFDNTAGAVETANNVTISDVVLDSLWGGVSLGIYSDFVTTNFEIIRTTIDMDVVGTDNDGDYAIRFDNTTNNVTLESVNINENDIHAIWFNGAASNITINNVAIGNSMPGLYSGNSYVRFETTLDGLNFSNSVLNGDKLDNADNADYGIFFVSTASNVNINNVSFDGFDGDGVVATGAASNFEINKCRFTNSVDGIEFGGNFPRSNVNIINSSFYNQKRGGILVNATNAITDVDIRNDTLVNNANHAIWFYGTAAVTNAEVTGCVIRDNGGAGVYSVASSNIVITDNSIYNNAARNIFLETGNCSYTAAAGRTPVLVSSTALGGGQYEIQLTVPNITAGAQYTIDIYANDPTTNKTSGQYFVTSIPNVSAGTSTQTVTYNAGPGATGLGFWTATLRIPANTCGTSEFGNSIPMTFSGPACVNDGIIAWYRADQGVSGVNWGDISGNANHMTVSGDPDNTTALVNFNPAIYYDGNDVHFVPASAGVTGAYTLMGMAELEGSQTGRVFASSVGNKLLGWHGNLENRLFVEAWINPGNAITTKGKLYSFERAATGAYEFRSNGAMLNTGATSNATEWRLTVGGNSAAEFSKVAVPEVFIYNRDLLPAELQRIESYMALKYGITLRGGTTDYITSDGTVHMYTAASNAGFGKRITGIGRDDCTMLNQKQSLSQDTGMVTIALGDAIALSNAANANALTNDKSFLVFSDNGSTTNIFTTVSGTEVTHRMGRIWKVQKTASWDDSQQITLKLDGGNQDNYLLISTDAVFGTITQELKLDSRGLVTLSSADLANGAYFTFGKQQRFPGGVATDLQAWVKGDAGVTAVDGKATKWTDQAVQREWPVANANTLTLVPNAINYNPAIHFAGNNYFTVPGFAHTFTQGEIFSVQFSTLATNSTVANFPFEFGGDPAGAAAQHYQYSNGYHYTHFGISSRPGYSLGGINMQRAHVLNNWSAPGNWGVSFDGKTIGSSTTLTVDFRRTTTGNIANNAIGAGQASYFTGRISEVILYNRRLNDDERIRVNSYLALKYGLTLRSAAGALTDYIASDGSTQMWTASKNTGYGERITGVGRDDNGTLYQKQSRSQVDGAVVSITTGTAFYTSNADNPSTISNDLSFFAFSDNGRADAYTEAVTGLDNITVRSARIYKIDRTNWAKTMMRLALMDADNSTYLLLSADETFGAGDQVFQLDERGLVTLDSEELPDGAYFTFGTSQAAPAGVAAGLAVWARADTGIVGGNNVTQWKELGPSARVWPKINTAVAAWKPASFNFNPGIGFAGGTYFSVPEFATTQSAGEIFSVQFSNLDNNSAATHYPFEFGGTYASNQSVYTWSNSNHYTYFGSGTARRNFAYPATVNVRNSHMLNIWSAPNDWAAGIDGKVLASAATNAVSFVSPASLKYYIGAGHNAIFNGDISEVIMYSRKLTDVERQQVQSYMALRYGLTLGVGTPMDYLASDGATKMWDASASGPYAKHITGIGRDDRGMLYQKQSVSADTGIVTIAVGPVIAASNAANTSVINNDLSFLTFGDDGGVTTYLTPVTGIDEVSTRMARIFKIQKTNWADQDITFKLAGAEDAETYLLVSSDENFAGGDAAYKMNEDGTITIGSNLLADNAYFTFARLTRGPNSVKDGITFWLRADDGRSSGGRWSDYSNFGNNALQGVVNGQPVTDARGLNFNYSLVFDGTDDFLDISTTRIDPANATVFAVAGGSGLNAAGRNLISSGAVGSAQGMEFRIAANFLQYLENAAAISAVAGTKAPVTDRPYIFSATQTNGTNGVRLFQNYALDNQGTINLTPATANLVSIGSRTIGARALYWMGKIGEVIAYNRVLNDTERQTVESYLALKYGITLNAGDTDYLASDGSAYWTADPVYKDRITGIGRDDATALNTKQSLSVEDGVVTIALGDRLELTNEQNSNIITNDKSFLVFADNDLSTTSYSNTVAGTNITRRLPRVWQVQKTNWADQNITLKANVTGTDVYLLISDDPTFTSIDQEVPLNTDKIITLNSSLLPSGHYFTFGAPVKYPGGVSSGNLIWLRADIGTSATSDNTPVSGWNDHSPNGNDVSQATAGSQPIYMDNGANNLNFNPVVRFNGGTHGLTGSSFLKTGTYNGAAAFLVSNQASSVATVIFTESAGTGTQFTLHATWSNNVVYWDAPYVSNRIFYDAGNVNNQTLLWTATSDLTLTANKQSIYRNGLNVANGNNTSTFTGNNSPLQVGYNANSYNGRMGDLIIYANALTPLEQQRVNTYLAIKYGITLNNGDTDYLATDGTTKVWDAAANSGYKNNIAGIGRDDAEDLQQKQSRSINAGVQLAIGLNALAETNSDNASNFSADKTYLVWGDDGASTLFKTAISGNPAVNYRMSRIWKVQETGTVGNVQIAVPYDALPNAKETFLVVSDDATLDGADQFLPLTEITLNGVKHYAASTDLTDGQYFSFASSIKAPGGVVGTNLWLRADAGTSSTTDSTAINGWTDYASELNNAVQAAAASQPIYKNNATDNVNFNPVMAFDGSNDYMDVASNLNITGSSPFTVFGMGTRASVGTPDGFLNQQGSAITGNFTYYWTAANRLVAAPVNRGPNGIASNNSYAIAGIPYFTSATRNGNNFGMYINGLPDGSGGDAGFVLTENNYRIGNRAASADVAFHGNIGEIIAYANPLTDEEMQRVHTYLAIKYGITLNNGLDDYLATDNTKIWDATANATHKNNIAGIGRDDVEGLNQKQSQSINPGFQPIVGLGDIAENNLANTNAFTADKSYLIWGDDGASTSFTTTITGNPSVNTRMARSWKVQETGTVGTVSISISKDQIPLSAGAPYLVVSSDATFDGADQFIQLSEVDVNGVTSYSTTTDLTTGQYFTFASHVTSPGGVPGEMLWVKADADLQVNGSDQVEQWLNQSGAMVTELRAAHPADTNAIVASADIVRVANGINFNPTVDFSGASGKSLKGNAASVWNSTADLSIFSVNALEGPVVNTINGIFSTNGNWTSGTATGRGLLMTTSGNYGLDGAGCVVALSTPAYTGPIIARGVYVNSGNASGGSTWLNGRQGPLGTDCAPGADGSFFEVGGRTSGGTALDTRIFNGKIPEVIVYKSALTTTQAQQVESYLGIKYGITLDQTTPQDYLATDGSVIWNATANSTYKYNIFGIGRDDAEGLVQKQSRSIHAGSILTAGIRSIAATNAENTNTFGADKSYILFGSNSDALTVSNTDLPVGSCIGERLTQEWKTQITNYDISTQPLSLQFDLNGMTVAGTVVEDFTMMIDHDGDGDFSTGTVTEIPATSYDGGIVSFENVNALTDGVVFTLVTSYPERTASLVPDATVSTVISTCILDGMLYFIDPSDPNKYIASIDLNGNTMDVTKLSAVVDVNNDMATLGANSGTVYGTQLMRRLIQISYGGDSLTVNGGVILRLLWDPAEQTAAEEYLSTTRGVTADQTWTWFKHDGDITATLADLGAGGLQNITALEPSGSGQVDAIDYVEFTIPAFSTFGGVATANKVVNIAAVQDGEEAGPQHGIFDISLPPGVTADEDISVSYTLSGDATNGLDYLQLDGQIIIPAGENTVQLVIQVNDDEVIELDEVVIAELTAATAAGGDAWAIGAGSAALPILDNDRTDPTKTVLELIASVPNASEPDINGEFVISLPAGVTSSEAITVDYTIGGTATPDLDYSSITGSIVIPANQGSVTVPVAVLSDMIVEVTETVVMTTSGGNSANFVFTAGTANQDIVNIADDGAYLELNITASIPNAAEPGTAGEFTVSLPAGATSSEDITVNYTIGGTATADVDYTAITGAVVIPAGQNGVTVPVVVLDDNIIETDETVVMTITGGSSASFTFTAGANDTDTVVLADDDRTDLAKMLLSVATAANAAEPGTDGEFTVSLPTGVTSSEDITVSYSILAGSTATAGSDYTAITGAVVIPAGANSVAVPVIVIDDQIIELDETVVMNISGGSSASFSFAASADDEATVVIADDDRNDPVKTVLSVTASVPDASEPDVDGEFTVSLPAGITSSQDIT</sequence>
<dbReference type="Gene3D" id="2.60.120.200">
    <property type="match status" value="3"/>
</dbReference>
<keyword evidence="3" id="KW-0106">Calcium</keyword>
<keyword evidence="2" id="KW-0677">Repeat</keyword>
<dbReference type="SUPFAM" id="SSF49899">
    <property type="entry name" value="Concanavalin A-like lectins/glucanases"/>
    <property type="match status" value="4"/>
</dbReference>
<dbReference type="Pfam" id="PF26628">
    <property type="entry name" value="DUF8202"/>
    <property type="match status" value="7"/>
</dbReference>
<keyword evidence="7" id="KW-1185">Reference proteome</keyword>
<dbReference type="InterPro" id="IPR011050">
    <property type="entry name" value="Pectin_lyase_fold/virulence"/>
</dbReference>
<dbReference type="Proteomes" id="UP001595526">
    <property type="component" value="Unassembled WGS sequence"/>
</dbReference>
<organism evidence="6 7">
    <name type="scientific">Parapedobacter deserti</name>
    <dbReference type="NCBI Taxonomy" id="1912957"/>
    <lineage>
        <taxon>Bacteria</taxon>
        <taxon>Pseudomonadati</taxon>
        <taxon>Bacteroidota</taxon>
        <taxon>Sphingobacteriia</taxon>
        <taxon>Sphingobacteriales</taxon>
        <taxon>Sphingobacteriaceae</taxon>
        <taxon>Parapedobacter</taxon>
    </lineage>
</organism>
<dbReference type="InterPro" id="IPR039448">
    <property type="entry name" value="Beta_helix"/>
</dbReference>
<evidence type="ECO:0000259" key="5">
    <source>
        <dbReference type="SMART" id="SM00237"/>
    </source>
</evidence>
<accession>A0ABV7JJX6</accession>
<evidence type="ECO:0000313" key="7">
    <source>
        <dbReference type="Proteomes" id="UP001595526"/>
    </source>
</evidence>
<evidence type="ECO:0000256" key="2">
    <source>
        <dbReference type="ARBA" id="ARBA00022737"/>
    </source>
</evidence>
<feature type="domain" description="Calx-beta" evidence="5">
    <location>
        <begin position="3925"/>
        <end position="4025"/>
    </location>
</feature>
<reference evidence="7" key="1">
    <citation type="journal article" date="2019" name="Int. J. Syst. Evol. Microbiol.">
        <title>The Global Catalogue of Microorganisms (GCM) 10K type strain sequencing project: providing services to taxonomists for standard genome sequencing and annotation.</title>
        <authorList>
            <consortium name="The Broad Institute Genomics Platform"/>
            <consortium name="The Broad Institute Genome Sequencing Center for Infectious Disease"/>
            <person name="Wu L."/>
            <person name="Ma J."/>
        </authorList>
    </citation>
    <scope>NUCLEOTIDE SEQUENCE [LARGE SCALE GENOMIC DNA]</scope>
    <source>
        <strain evidence="7">KCTC 52416</strain>
    </source>
</reference>
<proteinExistence type="predicted"/>
<dbReference type="InterPro" id="IPR003644">
    <property type="entry name" value="Calx_beta"/>
</dbReference>
<evidence type="ECO:0000256" key="1">
    <source>
        <dbReference type="ARBA" id="ARBA00022729"/>
    </source>
</evidence>
<dbReference type="SMART" id="SM00710">
    <property type="entry name" value="PbH1"/>
    <property type="match status" value="12"/>
</dbReference>
<dbReference type="Pfam" id="PF03160">
    <property type="entry name" value="Calx-beta"/>
    <property type="match status" value="4"/>
</dbReference>
<keyword evidence="1" id="KW-0732">Signal</keyword>
<dbReference type="EMBL" id="JBHRTA010000015">
    <property type="protein sequence ID" value="MFC3197081.1"/>
    <property type="molecule type" value="Genomic_DNA"/>
</dbReference>
<dbReference type="InterPro" id="IPR006626">
    <property type="entry name" value="PbH1"/>
</dbReference>
<dbReference type="SUPFAM" id="SSF141072">
    <property type="entry name" value="CalX-like"/>
    <property type="match status" value="4"/>
</dbReference>
<dbReference type="InterPro" id="IPR058515">
    <property type="entry name" value="DUF8202"/>
</dbReference>